<evidence type="ECO:0000313" key="2">
    <source>
        <dbReference type="Proteomes" id="UP000006281"/>
    </source>
</evidence>
<evidence type="ECO:0000313" key="1">
    <source>
        <dbReference type="EMBL" id="CCH29055.1"/>
    </source>
</evidence>
<dbReference type="RefSeq" id="WP_015099168.1">
    <property type="nucleotide sequence ID" value="NC_019673.1"/>
</dbReference>
<dbReference type="KEGG" id="sesp:BN6_17340"/>
<dbReference type="Proteomes" id="UP000006281">
    <property type="component" value="Chromosome"/>
</dbReference>
<dbReference type="AlphaFoldDB" id="K0JPQ1"/>
<sequence>MAPVWHPRRRPPVATATVATVATALGVALLIGGYAALTRADHPDPPSRAEAEAVLDDVVHQVRTGSHAALCESAAAMPGICRNLLLGATQAGQFPGQDRPEVIGTRQAGNSTTVLHLRGTRADGSGFTADFDVLRDHRGLRTGTTIYWSGVTIGH</sequence>
<protein>
    <submittedName>
        <fullName evidence="1">Putative secreted protein</fullName>
    </submittedName>
</protein>
<dbReference type="STRING" id="1179773.BN6_17340"/>
<keyword evidence="2" id="KW-1185">Reference proteome</keyword>
<name>K0JPQ1_SACES</name>
<dbReference type="HOGENOM" id="CLU_1694233_0_0_11"/>
<gene>
    <name evidence="1" type="ordered locus">BN6_17340</name>
</gene>
<organism evidence="1 2">
    <name type="scientific">Saccharothrix espanaensis (strain ATCC 51144 / DSM 44229 / JCM 9112 / NBRC 15066 / NRRL 15764)</name>
    <dbReference type="NCBI Taxonomy" id="1179773"/>
    <lineage>
        <taxon>Bacteria</taxon>
        <taxon>Bacillati</taxon>
        <taxon>Actinomycetota</taxon>
        <taxon>Actinomycetes</taxon>
        <taxon>Pseudonocardiales</taxon>
        <taxon>Pseudonocardiaceae</taxon>
        <taxon>Saccharothrix</taxon>
    </lineage>
</organism>
<proteinExistence type="predicted"/>
<accession>K0JPQ1</accession>
<dbReference type="OrthoDB" id="3630560at2"/>
<reference evidence="1 2" key="1">
    <citation type="journal article" date="2012" name="BMC Genomics">
        <title>Complete genome sequence of Saccharothrix espanaensis DSM 44229T and comparison to the other completely sequenced Pseudonocardiaceae.</title>
        <authorList>
            <person name="Strobel T."/>
            <person name="Al-Dilaimi A."/>
            <person name="Blom J."/>
            <person name="Gessner A."/>
            <person name="Kalinowski J."/>
            <person name="Luzhetska M."/>
            <person name="Puhler A."/>
            <person name="Szczepanowski R."/>
            <person name="Bechthold A."/>
            <person name="Ruckert C."/>
        </authorList>
    </citation>
    <scope>NUCLEOTIDE SEQUENCE [LARGE SCALE GENOMIC DNA]</scope>
    <source>
        <strain evidence="2">ATCC 51144 / DSM 44229 / JCM 9112 / NBRC 15066 / NRRL 15764</strain>
    </source>
</reference>
<dbReference type="PATRIC" id="fig|1179773.3.peg.1738"/>
<dbReference type="EMBL" id="HE804045">
    <property type="protein sequence ID" value="CCH29055.1"/>
    <property type="molecule type" value="Genomic_DNA"/>
</dbReference>